<gene>
    <name evidence="1" type="ORF">B0T16DRAFT_297480</name>
</gene>
<comment type="caution">
    <text evidence="1">The sequence shown here is derived from an EMBL/GenBank/DDBJ whole genome shotgun (WGS) entry which is preliminary data.</text>
</comment>
<name>A0AA39YLN4_9PEZI</name>
<sequence length="65" mass="6965">IDHITNDASFGEEIDFVVGLTATALTADQVLKMRDSKHHKAMHLAKAGLGAVAATTAFTMMAREH</sequence>
<reference evidence="1" key="1">
    <citation type="submission" date="2023-06" db="EMBL/GenBank/DDBJ databases">
        <title>Genome-scale phylogeny and comparative genomics of the fungal order Sordariales.</title>
        <authorList>
            <consortium name="Lawrence Berkeley National Laboratory"/>
            <person name="Hensen N."/>
            <person name="Bonometti L."/>
            <person name="Westerberg I."/>
            <person name="Brannstrom I.O."/>
            <person name="Guillou S."/>
            <person name="Cros-Aarteil S."/>
            <person name="Calhoun S."/>
            <person name="Haridas S."/>
            <person name="Kuo A."/>
            <person name="Mondo S."/>
            <person name="Pangilinan J."/>
            <person name="Riley R."/>
            <person name="Labutti K."/>
            <person name="Andreopoulos B."/>
            <person name="Lipzen A."/>
            <person name="Chen C."/>
            <person name="Yanf M."/>
            <person name="Daum C."/>
            <person name="Ng V."/>
            <person name="Clum A."/>
            <person name="Steindorff A."/>
            <person name="Ohm R."/>
            <person name="Martin F."/>
            <person name="Silar P."/>
            <person name="Natvig D."/>
            <person name="Lalanne C."/>
            <person name="Gautier V."/>
            <person name="Ament-Velasquez S.L."/>
            <person name="Kruys A."/>
            <person name="Hutchinson M.I."/>
            <person name="Powell A.J."/>
            <person name="Barry K."/>
            <person name="Miller A.N."/>
            <person name="Grigoriev I.V."/>
            <person name="Debuchy R."/>
            <person name="Gladieux P."/>
            <person name="Thoren M.H."/>
            <person name="Johannesson H."/>
        </authorList>
    </citation>
    <scope>NUCLEOTIDE SEQUENCE</scope>
    <source>
        <strain evidence="1">SMH2532-1</strain>
    </source>
</reference>
<feature type="non-terminal residue" evidence="1">
    <location>
        <position position="65"/>
    </location>
</feature>
<keyword evidence="2" id="KW-1185">Reference proteome</keyword>
<proteinExistence type="predicted"/>
<feature type="non-terminal residue" evidence="1">
    <location>
        <position position="1"/>
    </location>
</feature>
<evidence type="ECO:0000313" key="2">
    <source>
        <dbReference type="Proteomes" id="UP001174936"/>
    </source>
</evidence>
<accession>A0AA39YLN4</accession>
<protein>
    <submittedName>
        <fullName evidence="1">Uncharacterized protein</fullName>
    </submittedName>
</protein>
<dbReference type="AlphaFoldDB" id="A0AA39YLN4"/>
<organism evidence="1 2">
    <name type="scientific">Cercophora newfieldiana</name>
    <dbReference type="NCBI Taxonomy" id="92897"/>
    <lineage>
        <taxon>Eukaryota</taxon>
        <taxon>Fungi</taxon>
        <taxon>Dikarya</taxon>
        <taxon>Ascomycota</taxon>
        <taxon>Pezizomycotina</taxon>
        <taxon>Sordariomycetes</taxon>
        <taxon>Sordariomycetidae</taxon>
        <taxon>Sordariales</taxon>
        <taxon>Lasiosphaeriaceae</taxon>
        <taxon>Cercophora</taxon>
    </lineage>
</organism>
<dbReference type="EMBL" id="JAULSV010000001">
    <property type="protein sequence ID" value="KAK0654838.1"/>
    <property type="molecule type" value="Genomic_DNA"/>
</dbReference>
<evidence type="ECO:0000313" key="1">
    <source>
        <dbReference type="EMBL" id="KAK0654838.1"/>
    </source>
</evidence>
<dbReference type="Proteomes" id="UP001174936">
    <property type="component" value="Unassembled WGS sequence"/>
</dbReference>